<proteinExistence type="predicted"/>
<evidence type="ECO:0000256" key="1">
    <source>
        <dbReference type="SAM" id="MobiDB-lite"/>
    </source>
</evidence>
<name>A0A0F2LVL2_SPOSC</name>
<evidence type="ECO:0000313" key="3">
    <source>
        <dbReference type="Proteomes" id="UP000033710"/>
    </source>
</evidence>
<dbReference type="RefSeq" id="XP_016584178.1">
    <property type="nucleotide sequence ID" value="XM_016728246.1"/>
</dbReference>
<feature type="compositionally biased region" description="Basic and acidic residues" evidence="1">
    <location>
        <begin position="19"/>
        <end position="28"/>
    </location>
</feature>
<dbReference type="AlphaFoldDB" id="A0A0F2LVL2"/>
<dbReference type="Proteomes" id="UP000033710">
    <property type="component" value="Unassembled WGS sequence"/>
</dbReference>
<reference evidence="2 3" key="2">
    <citation type="journal article" date="2015" name="Eukaryot. Cell">
        <title>Asexual propagation of a virulent clone complex in a human and feline outbreak of sporotrichosis.</title>
        <authorList>
            <person name="Teixeira Mde M."/>
            <person name="Rodrigues A.M."/>
            <person name="Tsui C.K."/>
            <person name="de Almeida L.G."/>
            <person name="Van Diepeningen A.D."/>
            <person name="van den Ende B.G."/>
            <person name="Fernandes G.F."/>
            <person name="Kano R."/>
            <person name="Hamelin R.C."/>
            <person name="Lopes-Bezerra L.M."/>
            <person name="Vasconcelos A.T."/>
            <person name="de Hoog S."/>
            <person name="de Camargo Z.P."/>
            <person name="Felipe M.S."/>
        </authorList>
    </citation>
    <scope>NUCLEOTIDE SEQUENCE [LARGE SCALE GENOMIC DNA]</scope>
    <source>
        <strain evidence="2 3">1099-18</strain>
    </source>
</reference>
<feature type="region of interest" description="Disordered" evidence="1">
    <location>
        <begin position="1"/>
        <end position="35"/>
    </location>
</feature>
<comment type="caution">
    <text evidence="2">The sequence shown here is derived from an EMBL/GenBank/DDBJ whole genome shotgun (WGS) entry which is preliminary data.</text>
</comment>
<gene>
    <name evidence="2" type="ORF">SPSK_01316</name>
</gene>
<sequence>MTFKTSGRNTKGDQAAKSARSENARDGCEMGVNGQMNMASEGMNMLTTKQKEPHLWIPVNTAIKDGSIGDGTAGEEDALSSHIQTLANIPSGEKCEEEG</sequence>
<dbReference type="EMBL" id="AXCR01000011">
    <property type="protein sequence ID" value="KJR81502.1"/>
    <property type="molecule type" value="Genomic_DNA"/>
</dbReference>
<reference evidence="2 3" key="1">
    <citation type="journal article" date="2014" name="BMC Genomics">
        <title>Comparative genomics of the major fungal agents of human and animal Sporotrichosis: Sporothrix schenckii and Sporothrix brasiliensis.</title>
        <authorList>
            <person name="Teixeira M.M."/>
            <person name="de Almeida L.G."/>
            <person name="Kubitschek-Barreira P."/>
            <person name="Alves F.L."/>
            <person name="Kioshima E.S."/>
            <person name="Abadio A.K."/>
            <person name="Fernandes L."/>
            <person name="Derengowski L.S."/>
            <person name="Ferreira K.S."/>
            <person name="Souza R.C."/>
            <person name="Ruiz J.C."/>
            <person name="de Andrade N.C."/>
            <person name="Paes H.C."/>
            <person name="Nicola A.M."/>
            <person name="Albuquerque P."/>
            <person name="Gerber A.L."/>
            <person name="Martins V.P."/>
            <person name="Peconick L.D."/>
            <person name="Neto A.V."/>
            <person name="Chaucanez C.B."/>
            <person name="Silva P.A."/>
            <person name="Cunha O.L."/>
            <person name="de Oliveira F.F."/>
            <person name="dos Santos T.C."/>
            <person name="Barros A.L."/>
            <person name="Soares M.A."/>
            <person name="de Oliveira L.M."/>
            <person name="Marini M.M."/>
            <person name="Villalobos-Duno H."/>
            <person name="Cunha M.M."/>
            <person name="de Hoog S."/>
            <person name="da Silveira J.F."/>
            <person name="Henrissat B."/>
            <person name="Nino-Vega G.A."/>
            <person name="Cisalpino P.S."/>
            <person name="Mora-Montes H.M."/>
            <person name="Almeida S.R."/>
            <person name="Stajich J.E."/>
            <person name="Lopes-Bezerra L.M."/>
            <person name="Vasconcelos A.T."/>
            <person name="Felipe M.S."/>
        </authorList>
    </citation>
    <scope>NUCLEOTIDE SEQUENCE [LARGE SCALE GENOMIC DNA]</scope>
    <source>
        <strain evidence="2 3">1099-18</strain>
    </source>
</reference>
<organism evidence="2 3">
    <name type="scientific">Sporothrix schenckii 1099-18</name>
    <dbReference type="NCBI Taxonomy" id="1397361"/>
    <lineage>
        <taxon>Eukaryota</taxon>
        <taxon>Fungi</taxon>
        <taxon>Dikarya</taxon>
        <taxon>Ascomycota</taxon>
        <taxon>Pezizomycotina</taxon>
        <taxon>Sordariomycetes</taxon>
        <taxon>Sordariomycetidae</taxon>
        <taxon>Ophiostomatales</taxon>
        <taxon>Ophiostomataceae</taxon>
        <taxon>Sporothrix</taxon>
    </lineage>
</organism>
<dbReference type="VEuPathDB" id="FungiDB:SPSK_01316"/>
<dbReference type="GeneID" id="27663523"/>
<accession>A0A0F2LVL2</accession>
<dbReference type="KEGG" id="ssck:SPSK_01316"/>
<evidence type="ECO:0000313" key="2">
    <source>
        <dbReference type="EMBL" id="KJR81502.1"/>
    </source>
</evidence>
<protein>
    <submittedName>
        <fullName evidence="2">Uncharacterized protein</fullName>
    </submittedName>
</protein>